<keyword evidence="5" id="KW-0227">DNA damage</keyword>
<keyword evidence="8" id="KW-1185">Reference proteome</keyword>
<dbReference type="InterPro" id="IPR027417">
    <property type="entry name" value="P-loop_NTPase"/>
</dbReference>
<dbReference type="InterPro" id="IPR011184">
    <property type="entry name" value="DNA_mismatch_repair_Msh2"/>
</dbReference>
<comment type="similarity">
    <text evidence="1">Belongs to the DNA mismatch repair MutS family.</text>
</comment>
<dbReference type="GO" id="GO:0032301">
    <property type="term" value="C:MutSalpha complex"/>
    <property type="evidence" value="ECO:0007669"/>
    <property type="project" value="TreeGrafter"/>
</dbReference>
<dbReference type="EMBL" id="JAQMWT010000164">
    <property type="protein sequence ID" value="KAJ8608629.1"/>
    <property type="molecule type" value="Genomic_DNA"/>
</dbReference>
<name>A0AAD7XN76_9STRA</name>
<dbReference type="InterPro" id="IPR000432">
    <property type="entry name" value="DNA_mismatch_repair_MutS_C"/>
</dbReference>
<dbReference type="GO" id="GO:0006298">
    <property type="term" value="P:mismatch repair"/>
    <property type="evidence" value="ECO:0007669"/>
    <property type="project" value="InterPro"/>
</dbReference>
<protein>
    <recommendedName>
        <fullName evidence="6">DNA mismatch repair proteins mutS family domain-containing protein</fullName>
    </recommendedName>
</protein>
<dbReference type="PANTHER" id="PTHR11361:SF35">
    <property type="entry name" value="DNA MISMATCH REPAIR PROTEIN MSH2"/>
    <property type="match status" value="1"/>
</dbReference>
<dbReference type="Gene3D" id="3.40.50.300">
    <property type="entry name" value="P-loop containing nucleotide triphosphate hydrolases"/>
    <property type="match status" value="1"/>
</dbReference>
<comment type="caution">
    <text evidence="7">The sequence shown here is derived from an EMBL/GenBank/DDBJ whole genome shotgun (WGS) entry which is preliminary data.</text>
</comment>
<reference evidence="7" key="1">
    <citation type="submission" date="2023-01" db="EMBL/GenBank/DDBJ databases">
        <title>Metagenome sequencing of chrysophaentin producing Chrysophaeum taylorii.</title>
        <authorList>
            <person name="Davison J."/>
            <person name="Bewley C."/>
        </authorList>
    </citation>
    <scope>NUCLEOTIDE SEQUENCE</scope>
    <source>
        <strain evidence="7">NIES-1699</strain>
    </source>
</reference>
<dbReference type="Pfam" id="PF00488">
    <property type="entry name" value="MutS_V"/>
    <property type="match status" value="1"/>
</dbReference>
<dbReference type="GO" id="GO:0006312">
    <property type="term" value="P:mitotic recombination"/>
    <property type="evidence" value="ECO:0007669"/>
    <property type="project" value="TreeGrafter"/>
</dbReference>
<evidence type="ECO:0000256" key="3">
    <source>
        <dbReference type="ARBA" id="ARBA00022840"/>
    </source>
</evidence>
<dbReference type="Pfam" id="PF05192">
    <property type="entry name" value="MutS_III"/>
    <property type="match status" value="1"/>
</dbReference>
<evidence type="ECO:0000256" key="5">
    <source>
        <dbReference type="ARBA" id="ARBA00023204"/>
    </source>
</evidence>
<evidence type="ECO:0000259" key="6">
    <source>
        <dbReference type="PROSITE" id="PS00486"/>
    </source>
</evidence>
<dbReference type="SUPFAM" id="SSF52540">
    <property type="entry name" value="P-loop containing nucleoside triphosphate hydrolases"/>
    <property type="match status" value="1"/>
</dbReference>
<evidence type="ECO:0000256" key="2">
    <source>
        <dbReference type="ARBA" id="ARBA00022741"/>
    </source>
</evidence>
<dbReference type="InterPro" id="IPR045076">
    <property type="entry name" value="MutS"/>
</dbReference>
<dbReference type="InterPro" id="IPR007861">
    <property type="entry name" value="DNA_mismatch_repair_MutS_clamp"/>
</dbReference>
<dbReference type="GO" id="GO:0140664">
    <property type="term" value="F:ATP-dependent DNA damage sensor activity"/>
    <property type="evidence" value="ECO:0007669"/>
    <property type="project" value="InterPro"/>
</dbReference>
<dbReference type="PIRSF" id="PIRSF005813">
    <property type="entry name" value="MSH2"/>
    <property type="match status" value="1"/>
</dbReference>
<sequence>MVEGEVVMRKRVEIVVYELEDETSSMLRVDRLVVRFGPQRIRWSGNPKFEEMMEGHETSCEASELPKGAARRRSAVEAALERLMGGVFDHRLVESDAAVTGVGCALEAAGLLLDDDDDEAEEDVVYELVAGRSDDAMRLDSAAARAANVFDDGDETSILGVLDHTKTAMGHRELERRLRSPLVDAKKIEERLDRVEALVEAADEREEIREKLHGVPDVAKYATKLRKKAATLVDLHKIHQFASKVLPGLTAHAEELRKPASELERLDAMAVATLDLSFLPEIFLNAKIDPSLQESANAMREARDAVDEAHFDAAQSWASNVLRKQLPDDKTKWQLKLEKDTQRGFVFRSPKPVDEKTILSKAQEFCVLSYLKNGVYLTSETLTKATDAYRRAKQEYAKDSKALTEELMATAATYAPVLETVARVVAVLDVEQSLAQAAVFGTGGPYCRPRFGGCCRLSRARHPCVETKVESFIANDYDFSNHTLTIVTGPNMGGKSTYIRAIAAIAVVAQIGSFVPAESADLRIFDAVLARVGAGDNLHRGVSTFMAEMLDAATILDTATKNSLVVVDELGRGTSTYDGFGLAWAIADYLAGRGCVALFATHFHELTDLSEHNPNVANLHVAATAENDGDITFLYDVRPGPCSESFGIQVAKLAGFPEDAIAVAKRKALALESSHTTNKKPRARAFTSE</sequence>
<gene>
    <name evidence="7" type="ORF">CTAYLR_008718</name>
</gene>
<dbReference type="PROSITE" id="PS00486">
    <property type="entry name" value="DNA_MISMATCH_REPAIR_2"/>
    <property type="match status" value="1"/>
</dbReference>
<dbReference type="Pfam" id="PF05190">
    <property type="entry name" value="MutS_IV"/>
    <property type="match status" value="1"/>
</dbReference>
<dbReference type="SMART" id="SM00533">
    <property type="entry name" value="MUTSd"/>
    <property type="match status" value="1"/>
</dbReference>
<dbReference type="InterPro" id="IPR007696">
    <property type="entry name" value="DNA_mismatch_repair_MutS_core"/>
</dbReference>
<keyword evidence="5" id="KW-0234">DNA repair</keyword>
<dbReference type="SUPFAM" id="SSF48334">
    <property type="entry name" value="DNA repair protein MutS, domain III"/>
    <property type="match status" value="1"/>
</dbReference>
<proteinExistence type="inferred from homology"/>
<evidence type="ECO:0000313" key="7">
    <source>
        <dbReference type="EMBL" id="KAJ8608629.1"/>
    </source>
</evidence>
<evidence type="ECO:0000256" key="4">
    <source>
        <dbReference type="ARBA" id="ARBA00023125"/>
    </source>
</evidence>
<accession>A0AAD7XN76</accession>
<dbReference type="PANTHER" id="PTHR11361">
    <property type="entry name" value="DNA MISMATCH REPAIR PROTEIN MUTS FAMILY MEMBER"/>
    <property type="match status" value="1"/>
</dbReference>
<evidence type="ECO:0000313" key="8">
    <source>
        <dbReference type="Proteomes" id="UP001230188"/>
    </source>
</evidence>
<dbReference type="AlphaFoldDB" id="A0AAD7XN76"/>
<evidence type="ECO:0000256" key="1">
    <source>
        <dbReference type="ARBA" id="ARBA00006271"/>
    </source>
</evidence>
<keyword evidence="3" id="KW-0067">ATP-binding</keyword>
<keyword evidence="4" id="KW-0238">DNA-binding</keyword>
<dbReference type="Gene3D" id="1.10.1420.10">
    <property type="match status" value="2"/>
</dbReference>
<dbReference type="InterPro" id="IPR036187">
    <property type="entry name" value="DNA_mismatch_repair_MutS_sf"/>
</dbReference>
<organism evidence="7 8">
    <name type="scientific">Chrysophaeum taylorii</name>
    <dbReference type="NCBI Taxonomy" id="2483200"/>
    <lineage>
        <taxon>Eukaryota</taxon>
        <taxon>Sar</taxon>
        <taxon>Stramenopiles</taxon>
        <taxon>Ochrophyta</taxon>
        <taxon>Pelagophyceae</taxon>
        <taxon>Pelagomonadales</taxon>
        <taxon>Pelagomonadaceae</taxon>
        <taxon>Chrysophaeum</taxon>
    </lineage>
</organism>
<dbReference type="SMART" id="SM00534">
    <property type="entry name" value="MUTSac"/>
    <property type="match status" value="1"/>
</dbReference>
<keyword evidence="2" id="KW-0547">Nucleotide-binding</keyword>
<feature type="domain" description="DNA mismatch repair proteins mutS family" evidence="6">
    <location>
        <begin position="563"/>
        <end position="579"/>
    </location>
</feature>
<dbReference type="GO" id="GO:0030983">
    <property type="term" value="F:mismatched DNA binding"/>
    <property type="evidence" value="ECO:0007669"/>
    <property type="project" value="InterPro"/>
</dbReference>
<dbReference type="Proteomes" id="UP001230188">
    <property type="component" value="Unassembled WGS sequence"/>
</dbReference>
<dbReference type="GO" id="GO:0005524">
    <property type="term" value="F:ATP binding"/>
    <property type="evidence" value="ECO:0007669"/>
    <property type="project" value="UniProtKB-KW"/>
</dbReference>